<feature type="transmembrane region" description="Helical" evidence="1">
    <location>
        <begin position="385"/>
        <end position="409"/>
    </location>
</feature>
<proteinExistence type="predicted"/>
<dbReference type="AlphaFoldDB" id="B9Z5R4"/>
<keyword evidence="3" id="KW-1185">Reference proteome</keyword>
<sequence length="1010" mass="110017" precursor="true">MRLIELFVRRHVLAFVLSAVVVLFGVVAYQRIGVDRYPAIEQPVLTVSTRLPGASPEVIDQSVTQVIEAAVNGIPGVDILDSTSYTGRSSVTILFDLDKDINVAFAEVQSKIEQVRRSLPEQAESPVISKTDDNASPILFLALTGDRTERELYLFANNVLKKQLETIDGVGEVGIRGRGERVIRVELDPVQLAAYKLTAKEVQTAFAREHRQEAGGYLTDGPREYLVDLDQEFHSVSALKGLVIGWYGQAPVKLGDVARVIDGEADVRALSRFNHQPCVTIGIVRIPNTNTVAIVDAVLKRLDTQIRPTLPPGLRLDIAGNSADFIREMVRALQEHLLEGTLLAALVVWVFLRNWRATLIVALAIPVSLLGAVAVMYFLGYTFNAISLLALLLLIGVVVDDAIVVLEAIHRREENGEDPVPAAIHGAREVVFAVVAATLALVAIFLPVVFLSSTVGRLFNTFAVVVSCGVLVSLLVAVTLTPMLCSRFLKAQPRHGRVFRGFEQVFEGLERVYKVMLSWALHHPWSVLVAALLLVVAGLTSLSQIKVEFYPKEDEGRFQMSVKVPVGASLAYNDDRTRLIEKKLAQIPEVDAVLAVVGGFSGRNAYDTRLVVRLKPRAERRHSQDAVMKEARKKARSVPGVKVTAYPYPRAGESSGGQFKFNVVGPNLDEVGRLADDFANHLARYPALGSFDRRAENRLPKLTLAIRHEAAARAGLSTADLLDALNLLTSSAKIGNFSDGDGERYEVRLQAADYALSRPQDLEAVYLRNASGTLVPLSSVAQVQHRLGPTQISRMGQMYSVGLASSPDLPLADAMQLVRREAATFLPPGYRIEFLDEARELDRTGGELVSVFVLASLMLYLILAAQFNSFRQPALIMLAEPLALVGGLLALWLTGQTLNVYSVIGLVLLIGLVAKNGILLVDITNQYHVQGLTVDEALRVSCPIRLRPVLMTTLTVILAMLPAALGLSAGAETNGPLAVAVIGGLIFSTVLTLLIIPCGYLLLERHGLRR</sequence>
<feature type="transmembrane region" description="Helical" evidence="1">
    <location>
        <begin position="524"/>
        <end position="542"/>
    </location>
</feature>
<keyword evidence="1" id="KW-1133">Transmembrane helix</keyword>
<dbReference type="Proteomes" id="UP000003165">
    <property type="component" value="Unassembled WGS sequence"/>
</dbReference>
<dbReference type="EMBL" id="ACIS01000007">
    <property type="protein sequence ID" value="EEG07911.1"/>
    <property type="molecule type" value="Genomic_DNA"/>
</dbReference>
<dbReference type="InterPro" id="IPR027463">
    <property type="entry name" value="AcrB_DN_DC_subdom"/>
</dbReference>
<feature type="transmembrane region" description="Helical" evidence="1">
    <location>
        <begin position="359"/>
        <end position="379"/>
    </location>
</feature>
<feature type="transmembrane region" description="Helical" evidence="1">
    <location>
        <begin position="430"/>
        <end position="450"/>
    </location>
</feature>
<feature type="transmembrane region" description="Helical" evidence="1">
    <location>
        <begin position="462"/>
        <end position="485"/>
    </location>
</feature>
<evidence type="ECO:0000313" key="2">
    <source>
        <dbReference type="EMBL" id="EEG07911.1"/>
    </source>
</evidence>
<dbReference type="PRINTS" id="PR00702">
    <property type="entry name" value="ACRIFLAVINRP"/>
</dbReference>
<comment type="caution">
    <text evidence="2">The sequence shown here is derived from an EMBL/GenBank/DDBJ whole genome shotgun (WGS) entry which is preliminary data.</text>
</comment>
<dbReference type="RefSeq" id="WP_008954719.1">
    <property type="nucleotide sequence ID" value="NZ_ACIS01000007.1"/>
</dbReference>
<evidence type="ECO:0000313" key="3">
    <source>
        <dbReference type="Proteomes" id="UP000003165"/>
    </source>
</evidence>
<dbReference type="PANTHER" id="PTHR32063">
    <property type="match status" value="1"/>
</dbReference>
<dbReference type="Pfam" id="PF00873">
    <property type="entry name" value="ACR_tran"/>
    <property type="match status" value="1"/>
</dbReference>
<dbReference type="PANTHER" id="PTHR32063:SF0">
    <property type="entry name" value="SWARMING MOTILITY PROTEIN SWRC"/>
    <property type="match status" value="1"/>
</dbReference>
<dbReference type="Gene3D" id="3.30.2090.10">
    <property type="entry name" value="Multidrug efflux transporter AcrB TolC docking domain, DN and DC subdomains"/>
    <property type="match status" value="2"/>
</dbReference>
<dbReference type="SUPFAM" id="SSF82714">
    <property type="entry name" value="Multidrug efflux transporter AcrB TolC docking domain, DN and DC subdomains"/>
    <property type="match status" value="2"/>
</dbReference>
<gene>
    <name evidence="2" type="ORF">FuraDRAFT_2699</name>
</gene>
<protein>
    <submittedName>
        <fullName evidence="2">Acriflavin resistance protein</fullName>
    </submittedName>
</protein>
<dbReference type="GO" id="GO:0042910">
    <property type="term" value="F:xenobiotic transmembrane transporter activity"/>
    <property type="evidence" value="ECO:0007669"/>
    <property type="project" value="TreeGrafter"/>
</dbReference>
<dbReference type="Gene3D" id="1.20.1640.10">
    <property type="entry name" value="Multidrug efflux transporter AcrB transmembrane domain"/>
    <property type="match status" value="2"/>
</dbReference>
<name>B9Z5R4_9NEIS</name>
<evidence type="ECO:0000256" key="1">
    <source>
        <dbReference type="SAM" id="Phobius"/>
    </source>
</evidence>
<accession>B9Z5R4</accession>
<organism evidence="2 3">
    <name type="scientific">Pseudogulbenkiania ferrooxidans 2002</name>
    <dbReference type="NCBI Taxonomy" id="279714"/>
    <lineage>
        <taxon>Bacteria</taxon>
        <taxon>Pseudomonadati</taxon>
        <taxon>Pseudomonadota</taxon>
        <taxon>Betaproteobacteria</taxon>
        <taxon>Neisseriales</taxon>
        <taxon>Chromobacteriaceae</taxon>
        <taxon>Pseudogulbenkiania</taxon>
    </lineage>
</organism>
<dbReference type="InterPro" id="IPR001036">
    <property type="entry name" value="Acrflvin-R"/>
</dbReference>
<dbReference type="eggNOG" id="COG0841">
    <property type="taxonomic scope" value="Bacteria"/>
</dbReference>
<keyword evidence="1" id="KW-0812">Transmembrane</keyword>
<feature type="transmembrane region" description="Helical" evidence="1">
    <location>
        <begin position="977"/>
        <end position="1003"/>
    </location>
</feature>
<feature type="transmembrane region" description="Helical" evidence="1">
    <location>
        <begin position="949"/>
        <end position="971"/>
    </location>
</feature>
<feature type="transmembrane region" description="Helical" evidence="1">
    <location>
        <begin position="848"/>
        <end position="867"/>
    </location>
</feature>
<dbReference type="Gene3D" id="3.30.70.1320">
    <property type="entry name" value="Multidrug efflux transporter AcrB pore domain like"/>
    <property type="match status" value="1"/>
</dbReference>
<keyword evidence="1" id="KW-0472">Membrane</keyword>
<dbReference type="SUPFAM" id="SSF82866">
    <property type="entry name" value="Multidrug efflux transporter AcrB transmembrane domain"/>
    <property type="match status" value="2"/>
</dbReference>
<dbReference type="Gene3D" id="3.30.70.1440">
    <property type="entry name" value="Multidrug efflux transporter AcrB pore domain"/>
    <property type="match status" value="1"/>
</dbReference>
<reference evidence="2 3" key="1">
    <citation type="submission" date="2009-02" db="EMBL/GenBank/DDBJ databases">
        <title>Sequencing of the draft genome and assembly of Lutiella nitroferrum 2002.</title>
        <authorList>
            <consortium name="US DOE Joint Genome Institute (JGI-PGF)"/>
            <person name="Lucas S."/>
            <person name="Copeland A."/>
            <person name="Lapidus A."/>
            <person name="Glavina del Rio T."/>
            <person name="Tice H."/>
            <person name="Bruce D."/>
            <person name="Goodwin L."/>
            <person name="Pitluck S."/>
            <person name="Larimer F."/>
            <person name="Land M.L."/>
            <person name="Hauser L."/>
            <person name="Coates J.D."/>
        </authorList>
    </citation>
    <scope>NUCLEOTIDE SEQUENCE [LARGE SCALE GENOMIC DNA]</scope>
    <source>
        <strain evidence="2 3">2002</strain>
    </source>
</reference>
<feature type="transmembrane region" description="Helical" evidence="1">
    <location>
        <begin position="900"/>
        <end position="921"/>
    </location>
</feature>
<dbReference type="Gene3D" id="3.30.70.1430">
    <property type="entry name" value="Multidrug efflux transporter AcrB pore domain"/>
    <property type="match status" value="2"/>
</dbReference>
<dbReference type="SUPFAM" id="SSF82693">
    <property type="entry name" value="Multidrug efflux transporter AcrB pore domain, PN1, PN2, PC1 and PC2 subdomains"/>
    <property type="match status" value="3"/>
</dbReference>
<dbReference type="GO" id="GO:0005886">
    <property type="term" value="C:plasma membrane"/>
    <property type="evidence" value="ECO:0007669"/>
    <property type="project" value="TreeGrafter"/>
</dbReference>